<dbReference type="PROSITE" id="PS50145">
    <property type="entry name" value="ZF_TRAF"/>
    <property type="match status" value="2"/>
</dbReference>
<dbReference type="GO" id="GO:0008270">
    <property type="term" value="F:zinc ion binding"/>
    <property type="evidence" value="ECO:0007669"/>
    <property type="project" value="UniProtKB-KW"/>
</dbReference>
<dbReference type="InterPro" id="IPR001293">
    <property type="entry name" value="Znf_TRAF"/>
</dbReference>
<feature type="domain" description="TRAF-type" evidence="15">
    <location>
        <begin position="123"/>
        <end position="172"/>
    </location>
</feature>
<keyword evidence="2" id="KW-0963">Cytoplasm</keyword>
<dbReference type="OrthoDB" id="5947827at2759"/>
<dbReference type="PANTHER" id="PTHR10131:SF153">
    <property type="entry name" value="RING-TYPE DOMAIN-CONTAINING PROTEIN"/>
    <property type="match status" value="1"/>
</dbReference>
<dbReference type="SUPFAM" id="SSF49599">
    <property type="entry name" value="TRAF domain-like"/>
    <property type="match status" value="3"/>
</dbReference>
<keyword evidence="5 11" id="KW-0479">Metal-binding</keyword>
<comment type="subcellular location">
    <subcellularLocation>
        <location evidence="1">Cytoplasm</location>
    </subcellularLocation>
</comment>
<keyword evidence="4" id="KW-0053">Apoptosis</keyword>
<evidence type="ECO:0000256" key="12">
    <source>
        <dbReference type="SAM" id="Coils"/>
    </source>
</evidence>
<keyword evidence="9" id="KW-0832">Ubl conjugation</keyword>
<evidence type="ECO:0000256" key="3">
    <source>
        <dbReference type="ARBA" id="ARBA00022499"/>
    </source>
</evidence>
<accession>R7TI54</accession>
<evidence type="ECO:0000256" key="2">
    <source>
        <dbReference type="ARBA" id="ARBA00022490"/>
    </source>
</evidence>
<evidence type="ECO:0000256" key="4">
    <source>
        <dbReference type="ARBA" id="ARBA00022703"/>
    </source>
</evidence>
<dbReference type="GO" id="GO:0005164">
    <property type="term" value="F:tumor necrosis factor receptor binding"/>
    <property type="evidence" value="ECO:0007669"/>
    <property type="project" value="TreeGrafter"/>
</dbReference>
<dbReference type="EMBL" id="AMQN01002672">
    <property type="status" value="NOT_ANNOTATED_CDS"/>
    <property type="molecule type" value="Genomic_DNA"/>
</dbReference>
<evidence type="ECO:0000256" key="9">
    <source>
        <dbReference type="ARBA" id="ARBA00022843"/>
    </source>
</evidence>
<evidence type="ECO:0008006" key="20">
    <source>
        <dbReference type="Google" id="ProtNLM"/>
    </source>
</evidence>
<dbReference type="Gene3D" id="2.60.210.10">
    <property type="entry name" value="Apoptosis, Tumor Necrosis Factor Receptor Associated Protein 2, Chain A"/>
    <property type="match status" value="1"/>
</dbReference>
<evidence type="ECO:0000256" key="6">
    <source>
        <dbReference type="ARBA" id="ARBA00022737"/>
    </source>
</evidence>
<dbReference type="PANTHER" id="PTHR10131">
    <property type="entry name" value="TNF RECEPTOR ASSOCIATED FACTOR"/>
    <property type="match status" value="1"/>
</dbReference>
<evidence type="ECO:0000256" key="11">
    <source>
        <dbReference type="PROSITE-ProRule" id="PRU00207"/>
    </source>
</evidence>
<sequence>MASSSPFASLMHTPTDGELPLFVNLECKYRCPMCKNPMRAPVQTECGHRMCLSCIENYILERTNSGTPAPICPINEEGCEPVTIETIYPDYNMKKQIEGQHVFCKNKDFGCTEQLKWKDLPQHLFACKFQPKECPNKEFGCRENVTEADYMEHIESKCLFRKVECRFCKNKIFSSRLDDHQRGECQESFVKCLNDCGASAMKRRDLRRHMAECPMGDPSCPYMDIGCNFNAKNSTALQDHEESRATHHLRLAMNTIQEQRTEIVHLKSLYEKLKEKNRTLEKNHARLEISMNQFREELRNLHELAESNGNLNAVSEQVNSNKARIDMLEASSSGLAASGSSGRSSAFTSIPEDVRSMVVSHDSYIKEHEQFMKQLDLRIQCQEGVSFDGTLVWKISNYTERKQDARIRGDAVSIYSQPFYTHRFGYKMCIRGYLNGDGIGKNSHLSLFFVLMKGEFDALLKWPFMGKVTFMLVDQEKGQRHIQDVFRTDPTSSSFKRPQNDMNIATGCPRFASHDVLEQKPYMLNDTIYIRVVVESVHSAAR</sequence>
<evidence type="ECO:0000313" key="18">
    <source>
        <dbReference type="EnsemblMetazoa" id="CapteP156814"/>
    </source>
</evidence>
<dbReference type="FunFam" id="2.60.210.10:FF:000001">
    <property type="entry name" value="TNF receptor-associated factor"/>
    <property type="match status" value="1"/>
</dbReference>
<evidence type="ECO:0000256" key="10">
    <source>
        <dbReference type="ARBA" id="ARBA00023054"/>
    </source>
</evidence>
<dbReference type="HOGENOM" id="CLU_021061_4_1_1"/>
<evidence type="ECO:0000259" key="16">
    <source>
        <dbReference type="PROSITE" id="PS51081"/>
    </source>
</evidence>
<evidence type="ECO:0000256" key="5">
    <source>
        <dbReference type="ARBA" id="ARBA00022723"/>
    </source>
</evidence>
<dbReference type="SUPFAM" id="SSF57850">
    <property type="entry name" value="RING/U-box"/>
    <property type="match status" value="1"/>
</dbReference>
<keyword evidence="19" id="KW-1185">Reference proteome</keyword>
<gene>
    <name evidence="17" type="ORF">CAPTEDRAFT_156814</name>
</gene>
<feature type="coiled-coil region" evidence="12">
    <location>
        <begin position="256"/>
        <end position="304"/>
    </location>
</feature>
<dbReference type="InterPro" id="IPR013083">
    <property type="entry name" value="Znf_RING/FYVE/PHD"/>
</dbReference>
<dbReference type="Proteomes" id="UP000014760">
    <property type="component" value="Unassembled WGS sequence"/>
</dbReference>
<dbReference type="PROSITE" id="PS50089">
    <property type="entry name" value="ZF_RING_2"/>
    <property type="match status" value="1"/>
</dbReference>
<dbReference type="InterPro" id="IPR013010">
    <property type="entry name" value="Znf_SIAH"/>
</dbReference>
<dbReference type="STRING" id="283909.R7TI54"/>
<dbReference type="InterPro" id="IPR012227">
    <property type="entry name" value="TNF_rcpt-assoc_TRAF_met"/>
</dbReference>
<dbReference type="InterPro" id="IPR049342">
    <property type="entry name" value="TRAF1-6_MATH_dom"/>
</dbReference>
<reference evidence="18" key="3">
    <citation type="submission" date="2015-06" db="UniProtKB">
        <authorList>
            <consortium name="EnsemblMetazoa"/>
        </authorList>
    </citation>
    <scope>IDENTIFICATION</scope>
</reference>
<feature type="zinc finger region" description="TRAF-type" evidence="11">
    <location>
        <begin position="123"/>
        <end position="172"/>
    </location>
</feature>
<dbReference type="GO" id="GO:0042981">
    <property type="term" value="P:regulation of apoptotic process"/>
    <property type="evidence" value="ECO:0007669"/>
    <property type="project" value="InterPro"/>
</dbReference>
<feature type="domain" description="TRAF-type" evidence="15">
    <location>
        <begin position="180"/>
        <end position="227"/>
    </location>
</feature>
<dbReference type="GO" id="GO:0007165">
    <property type="term" value="P:signal transduction"/>
    <property type="evidence" value="ECO:0007669"/>
    <property type="project" value="InterPro"/>
</dbReference>
<dbReference type="InterPro" id="IPR018957">
    <property type="entry name" value="Znf_C3HC4_RING-type"/>
</dbReference>
<protein>
    <recommendedName>
        <fullName evidence="20">RING-type E3 ubiquitin transferase</fullName>
    </recommendedName>
</protein>
<evidence type="ECO:0000259" key="15">
    <source>
        <dbReference type="PROSITE" id="PS50145"/>
    </source>
</evidence>
<dbReference type="EMBL" id="KB309853">
    <property type="protein sequence ID" value="ELT93162.1"/>
    <property type="molecule type" value="Genomic_DNA"/>
</dbReference>
<keyword evidence="7 11" id="KW-0863">Zinc-finger</keyword>
<dbReference type="PIRSF" id="PIRSF015614">
    <property type="entry name" value="TRAF"/>
    <property type="match status" value="1"/>
</dbReference>
<evidence type="ECO:0000313" key="17">
    <source>
        <dbReference type="EMBL" id="ELT93162.1"/>
    </source>
</evidence>
<dbReference type="GO" id="GO:0006915">
    <property type="term" value="P:apoptotic process"/>
    <property type="evidence" value="ECO:0007669"/>
    <property type="project" value="UniProtKB-KW"/>
</dbReference>
<evidence type="ECO:0000256" key="1">
    <source>
        <dbReference type="ARBA" id="ARBA00004496"/>
    </source>
</evidence>
<dbReference type="EnsemblMetazoa" id="CapteT156814">
    <property type="protein sequence ID" value="CapteP156814"/>
    <property type="gene ID" value="CapteG156814"/>
</dbReference>
<dbReference type="PROSITE" id="PS00518">
    <property type="entry name" value="ZF_RING_1"/>
    <property type="match status" value="1"/>
</dbReference>
<dbReference type="PROSITE" id="PS51081">
    <property type="entry name" value="ZF_SIAH"/>
    <property type="match status" value="1"/>
</dbReference>
<keyword evidence="6" id="KW-0677">Repeat</keyword>
<feature type="zinc finger region" description="TRAF-type" evidence="11">
    <location>
        <begin position="180"/>
        <end position="227"/>
    </location>
</feature>
<evidence type="ECO:0000259" key="13">
    <source>
        <dbReference type="PROSITE" id="PS50089"/>
    </source>
</evidence>
<dbReference type="AlphaFoldDB" id="R7TI54"/>
<evidence type="ECO:0000256" key="8">
    <source>
        <dbReference type="ARBA" id="ARBA00022833"/>
    </source>
</evidence>
<dbReference type="SMART" id="SM00061">
    <property type="entry name" value="MATH"/>
    <property type="match status" value="1"/>
</dbReference>
<dbReference type="InterPro" id="IPR017907">
    <property type="entry name" value="Znf_RING_CS"/>
</dbReference>
<dbReference type="SMART" id="SM00184">
    <property type="entry name" value="RING"/>
    <property type="match status" value="1"/>
</dbReference>
<feature type="domain" description="MATH" evidence="14">
    <location>
        <begin position="388"/>
        <end position="534"/>
    </location>
</feature>
<dbReference type="InterPro" id="IPR002083">
    <property type="entry name" value="MATH/TRAF_dom"/>
</dbReference>
<organism evidence="17">
    <name type="scientific">Capitella teleta</name>
    <name type="common">Polychaete worm</name>
    <dbReference type="NCBI Taxonomy" id="283909"/>
    <lineage>
        <taxon>Eukaryota</taxon>
        <taxon>Metazoa</taxon>
        <taxon>Spiralia</taxon>
        <taxon>Lophotrochozoa</taxon>
        <taxon>Annelida</taxon>
        <taxon>Polychaeta</taxon>
        <taxon>Sedentaria</taxon>
        <taxon>Scolecida</taxon>
        <taxon>Capitellidae</taxon>
        <taxon>Capitella</taxon>
    </lineage>
</organism>
<feature type="domain" description="SIAH-type" evidence="16">
    <location>
        <begin position="99"/>
        <end position="159"/>
    </location>
</feature>
<dbReference type="PROSITE" id="PS50144">
    <property type="entry name" value="MATH"/>
    <property type="match status" value="1"/>
</dbReference>
<keyword evidence="10 12" id="KW-0175">Coiled coil</keyword>
<reference evidence="17 19" key="2">
    <citation type="journal article" date="2013" name="Nature">
        <title>Insights into bilaterian evolution from three spiralian genomes.</title>
        <authorList>
            <person name="Simakov O."/>
            <person name="Marletaz F."/>
            <person name="Cho S.J."/>
            <person name="Edsinger-Gonzales E."/>
            <person name="Havlak P."/>
            <person name="Hellsten U."/>
            <person name="Kuo D.H."/>
            <person name="Larsson T."/>
            <person name="Lv J."/>
            <person name="Arendt D."/>
            <person name="Savage R."/>
            <person name="Osoegawa K."/>
            <person name="de Jong P."/>
            <person name="Grimwood J."/>
            <person name="Chapman J.A."/>
            <person name="Shapiro H."/>
            <person name="Aerts A."/>
            <person name="Otillar R.P."/>
            <person name="Terry A.Y."/>
            <person name="Boore J.L."/>
            <person name="Grigoriev I.V."/>
            <person name="Lindberg D.R."/>
            <person name="Seaver E.C."/>
            <person name="Weisblat D.A."/>
            <person name="Putnam N.H."/>
            <person name="Rokhsar D.S."/>
        </authorList>
    </citation>
    <scope>NUCLEOTIDE SEQUENCE</scope>
    <source>
        <strain evidence="17 19">I ESC-2004</strain>
    </source>
</reference>
<dbReference type="GO" id="GO:0009898">
    <property type="term" value="C:cytoplasmic side of plasma membrane"/>
    <property type="evidence" value="ECO:0007669"/>
    <property type="project" value="TreeGrafter"/>
</dbReference>
<dbReference type="Gene3D" id="3.30.40.10">
    <property type="entry name" value="Zinc/RING finger domain, C3HC4 (zinc finger)"/>
    <property type="match status" value="3"/>
</dbReference>
<dbReference type="OMA" id="HEKECKK"/>
<evidence type="ECO:0000313" key="19">
    <source>
        <dbReference type="Proteomes" id="UP000014760"/>
    </source>
</evidence>
<name>R7TI54_CAPTE</name>
<dbReference type="Pfam" id="PF21355">
    <property type="entry name" value="TRAF-mep_MATH"/>
    <property type="match status" value="1"/>
</dbReference>
<dbReference type="Pfam" id="PF00097">
    <property type="entry name" value="zf-C3HC4"/>
    <property type="match status" value="1"/>
</dbReference>
<dbReference type="Pfam" id="PF02176">
    <property type="entry name" value="zf-TRAF"/>
    <property type="match status" value="2"/>
</dbReference>
<feature type="domain" description="RING-type" evidence="13">
    <location>
        <begin position="31"/>
        <end position="76"/>
    </location>
</feature>
<dbReference type="InterPro" id="IPR001841">
    <property type="entry name" value="Znf_RING"/>
</dbReference>
<dbReference type="InterPro" id="IPR008974">
    <property type="entry name" value="TRAF-like"/>
</dbReference>
<keyword evidence="8 11" id="KW-0862">Zinc</keyword>
<dbReference type="GO" id="GO:0043122">
    <property type="term" value="P:regulation of canonical NF-kappaB signal transduction"/>
    <property type="evidence" value="ECO:0007669"/>
    <property type="project" value="TreeGrafter"/>
</dbReference>
<evidence type="ECO:0000259" key="14">
    <source>
        <dbReference type="PROSITE" id="PS50144"/>
    </source>
</evidence>
<keyword evidence="3" id="KW-1017">Isopeptide bond</keyword>
<proteinExistence type="predicted"/>
<reference evidence="19" key="1">
    <citation type="submission" date="2012-12" db="EMBL/GenBank/DDBJ databases">
        <authorList>
            <person name="Hellsten U."/>
            <person name="Grimwood J."/>
            <person name="Chapman J.A."/>
            <person name="Shapiro H."/>
            <person name="Aerts A."/>
            <person name="Otillar R.P."/>
            <person name="Terry A.Y."/>
            <person name="Boore J.L."/>
            <person name="Simakov O."/>
            <person name="Marletaz F."/>
            <person name="Cho S.-J."/>
            <person name="Edsinger-Gonzales E."/>
            <person name="Havlak P."/>
            <person name="Kuo D.-H."/>
            <person name="Larsson T."/>
            <person name="Lv J."/>
            <person name="Arendt D."/>
            <person name="Savage R."/>
            <person name="Osoegawa K."/>
            <person name="de Jong P."/>
            <person name="Lindberg D.R."/>
            <person name="Seaver E.C."/>
            <person name="Weisblat D.A."/>
            <person name="Putnam N.H."/>
            <person name="Grigoriev I.V."/>
            <person name="Rokhsar D.S."/>
        </authorList>
    </citation>
    <scope>NUCLEOTIDE SEQUENCE</scope>
    <source>
        <strain evidence="19">I ESC-2004</strain>
    </source>
</reference>
<evidence type="ECO:0000256" key="7">
    <source>
        <dbReference type="ARBA" id="ARBA00022771"/>
    </source>
</evidence>
<dbReference type="GO" id="GO:0005737">
    <property type="term" value="C:cytoplasm"/>
    <property type="evidence" value="ECO:0007669"/>
    <property type="project" value="UniProtKB-SubCell"/>
</dbReference>